<evidence type="ECO:0000256" key="1">
    <source>
        <dbReference type="SAM" id="MobiDB-lite"/>
    </source>
</evidence>
<dbReference type="PANTHER" id="PTHR30032:SF8">
    <property type="entry name" value="GERMINATION-SPECIFIC N-ACETYLMURAMOYL-L-ALANINE AMIDASE"/>
    <property type="match status" value="1"/>
</dbReference>
<dbReference type="InterPro" id="IPR007253">
    <property type="entry name" value="Cell_wall-bd_2"/>
</dbReference>
<dbReference type="InterPro" id="IPR051922">
    <property type="entry name" value="Bact_Sporulation_Assoc"/>
</dbReference>
<feature type="chain" id="PRO_5006153248" evidence="2">
    <location>
        <begin position="31"/>
        <end position="905"/>
    </location>
</feature>
<dbReference type="OrthoDB" id="1892132at2"/>
<accession>A0A0P8W930</accession>
<keyword evidence="3" id="KW-0378">Hydrolase</keyword>
<organism evidence="3 4">
    <name type="scientific">Oxobacter pfennigii</name>
    <dbReference type="NCBI Taxonomy" id="36849"/>
    <lineage>
        <taxon>Bacteria</taxon>
        <taxon>Bacillati</taxon>
        <taxon>Bacillota</taxon>
        <taxon>Clostridia</taxon>
        <taxon>Eubacteriales</taxon>
        <taxon>Clostridiaceae</taxon>
        <taxon>Oxobacter</taxon>
    </lineage>
</organism>
<evidence type="ECO:0000313" key="4">
    <source>
        <dbReference type="Proteomes" id="UP000050326"/>
    </source>
</evidence>
<dbReference type="Proteomes" id="UP000050326">
    <property type="component" value="Unassembled WGS sequence"/>
</dbReference>
<dbReference type="PATRIC" id="fig|36849.3.peg.1366"/>
<protein>
    <submittedName>
        <fullName evidence="3">N-acetylmuramoyl-L-alanine amidase LytC</fullName>
        <ecNumber evidence="3">3.5.1.28</ecNumber>
    </submittedName>
</protein>
<dbReference type="EC" id="3.5.1.28" evidence="3"/>
<gene>
    <name evidence="3" type="primary">lytC_4</name>
    <name evidence="3" type="ORF">OXPF_12850</name>
</gene>
<dbReference type="STRING" id="36849.OXPF_12850"/>
<dbReference type="PANTHER" id="PTHR30032">
    <property type="entry name" value="N-ACETYLMURAMOYL-L-ALANINE AMIDASE-RELATED"/>
    <property type="match status" value="1"/>
</dbReference>
<evidence type="ECO:0000313" key="3">
    <source>
        <dbReference type="EMBL" id="KPU45158.1"/>
    </source>
</evidence>
<dbReference type="GO" id="GO:0008745">
    <property type="term" value="F:N-acetylmuramoyl-L-alanine amidase activity"/>
    <property type="evidence" value="ECO:0007669"/>
    <property type="project" value="UniProtKB-EC"/>
</dbReference>
<feature type="region of interest" description="Disordered" evidence="1">
    <location>
        <begin position="556"/>
        <end position="594"/>
    </location>
</feature>
<dbReference type="Gene3D" id="3.40.50.12090">
    <property type="match status" value="2"/>
</dbReference>
<proteinExistence type="predicted"/>
<dbReference type="AlphaFoldDB" id="A0A0P8W930"/>
<reference evidence="3 4" key="1">
    <citation type="submission" date="2015-09" db="EMBL/GenBank/DDBJ databases">
        <title>Genome sequence of Oxobacter pfennigii DSM 3222.</title>
        <authorList>
            <person name="Poehlein A."/>
            <person name="Bengelsdorf F.R."/>
            <person name="Schiel-Bengelsdorf B."/>
            <person name="Duerre P."/>
            <person name="Daniel R."/>
        </authorList>
    </citation>
    <scope>NUCLEOTIDE SEQUENCE [LARGE SCALE GENOMIC DNA]</scope>
    <source>
        <strain evidence="3 4">DSM 3222</strain>
    </source>
</reference>
<keyword evidence="4" id="KW-1185">Reference proteome</keyword>
<feature type="compositionally biased region" description="Acidic residues" evidence="1">
    <location>
        <begin position="585"/>
        <end position="594"/>
    </location>
</feature>
<feature type="signal peptide" evidence="2">
    <location>
        <begin position="1"/>
        <end position="30"/>
    </location>
</feature>
<comment type="caution">
    <text evidence="3">The sequence shown here is derived from an EMBL/GenBank/DDBJ whole genome shotgun (WGS) entry which is preliminary data.</text>
</comment>
<dbReference type="EMBL" id="LKET01000027">
    <property type="protein sequence ID" value="KPU45158.1"/>
    <property type="molecule type" value="Genomic_DNA"/>
</dbReference>
<dbReference type="Pfam" id="PF04122">
    <property type="entry name" value="CW_binding_2"/>
    <property type="match status" value="3"/>
</dbReference>
<keyword evidence="2" id="KW-0732">Signal</keyword>
<name>A0A0P8W930_9CLOT</name>
<dbReference type="RefSeq" id="WP_160317163.1">
    <property type="nucleotide sequence ID" value="NZ_LKET01000027.1"/>
</dbReference>
<evidence type="ECO:0000256" key="2">
    <source>
        <dbReference type="SAM" id="SignalP"/>
    </source>
</evidence>
<feature type="compositionally biased region" description="Gly residues" evidence="1">
    <location>
        <begin position="573"/>
        <end position="584"/>
    </location>
</feature>
<sequence length="905" mass="93575">MPKKFKRIFTWCLVTCLILTQTIVGGIAFAETSAERLYGQDRYQTAVAISQKGWPSGSDYAIIARGDDFADALCAGPLAKKYDAPILLTETSTLNANTLNELKRLGVKNVIIVGGTGAVSENVEIALTAAGIASVVRFWGADRYETSVKIAEKIGTVKTVVLATGENYPDALSIAPVASANGWPIILTMKDTLPSSAVLYMNTCGVTKSYVVGGTGVIGDLVYYLAPNATRLGGADRYATNVLVMDEFKDTLNFDTIYLAVGDGPSGNEFADALSGAALAAKTSSPVVLAYQNLAAGTLDFLKANTSLATEVISLGGEAVMPSSVANSITALIPVAARYDSSGVYGPAEGTETINGNVVIAADGVTLQNVTIEGDLLLAKAIGLGTVNLNNVTVKGTTTVKGGGTDSIIMYNFNGQTVVVDVPDGHSVRLVASGSTTIADVVLNSGGKLGESELTGSGFVNVAIPAGAEVTLVGDFDTVEVEGSGAKVTLSQGSIKTLNIDSTAANAAVDLAEGTSVTTLNVSTSASVSGKGTINTANINANGVTIEQKPKTTNVASGVSASVGGKTVTGTPSTGGGGGGGGGNGDDDDDEPAPEIERLAGVAPVNGVFTLDAPYNISGATIIVSAAGTVTLSYDDDDEDDEPNRTLGQWSFSSGSNELTVIGNASGLRPLNILSALQDADIDVNDIADAIDLTAILNAVKNDDYKAVIYDEVIPTLLDGLTGQVGNISSIYEAIGLPTIYDAAGNDTQEGIQEALAPAIAVYVDNDGIYSSNAFATLVGDDSEDMIDEINSAPWSSDFYEAINFTILTNALINSSEKQAIYDAVNLEAIYEAARDEAQLNPTTLYAALMGAFHEIQALEDDTKEIIEEQGIDKVLNMLIEDAGYTFILEITNSNGTTRYTIEAN</sequence>